<dbReference type="Gene3D" id="3.30.1540.20">
    <property type="entry name" value="MutL, C-terminal domain, dimerisation subdomain"/>
    <property type="match status" value="1"/>
</dbReference>
<dbReference type="NCBIfam" id="TIGR00585">
    <property type="entry name" value="mutl"/>
    <property type="match status" value="1"/>
</dbReference>
<dbReference type="Proteomes" id="UP000243723">
    <property type="component" value="Unassembled WGS sequence"/>
</dbReference>
<dbReference type="SUPFAM" id="SSF118116">
    <property type="entry name" value="DNA mismatch repair protein MutL"/>
    <property type="match status" value="2"/>
</dbReference>
<dbReference type="GO" id="GO:0005524">
    <property type="term" value="F:ATP binding"/>
    <property type="evidence" value="ECO:0007669"/>
    <property type="project" value="InterPro"/>
</dbReference>
<dbReference type="InterPro" id="IPR020568">
    <property type="entry name" value="Ribosomal_Su5_D2-typ_SF"/>
</dbReference>
<feature type="compositionally biased region" description="Polar residues" evidence="3">
    <location>
        <begin position="370"/>
        <end position="388"/>
    </location>
</feature>
<comment type="similarity">
    <text evidence="1">Belongs to the DNA mismatch repair MutL/HexB family.</text>
</comment>
<dbReference type="FunFam" id="3.30.565.10:FF:000014">
    <property type="entry name" value="Mismatch repair endonuclease pms1, putative"/>
    <property type="match status" value="1"/>
</dbReference>
<feature type="region of interest" description="Disordered" evidence="3">
    <location>
        <begin position="987"/>
        <end position="1030"/>
    </location>
</feature>
<keyword evidence="2" id="KW-0227">DNA damage</keyword>
<gene>
    <name evidence="6" type="ORF">B9Z65_8092</name>
</gene>
<dbReference type="AlphaFoldDB" id="A0A2P7YW13"/>
<evidence type="ECO:0000256" key="1">
    <source>
        <dbReference type="ARBA" id="ARBA00006082"/>
    </source>
</evidence>
<dbReference type="EMBL" id="NHZQ01000363">
    <property type="protein sequence ID" value="PSK40152.1"/>
    <property type="molecule type" value="Genomic_DNA"/>
</dbReference>
<dbReference type="InterPro" id="IPR042120">
    <property type="entry name" value="MutL_C_dimsub"/>
</dbReference>
<feature type="compositionally biased region" description="Polar residues" evidence="3">
    <location>
        <begin position="1015"/>
        <end position="1029"/>
    </location>
</feature>
<feature type="compositionally biased region" description="Acidic residues" evidence="3">
    <location>
        <begin position="716"/>
        <end position="727"/>
    </location>
</feature>
<feature type="region of interest" description="Disordered" evidence="3">
    <location>
        <begin position="456"/>
        <end position="503"/>
    </location>
</feature>
<feature type="compositionally biased region" description="Basic and acidic residues" evidence="3">
    <location>
        <begin position="664"/>
        <end position="674"/>
    </location>
</feature>
<feature type="domain" description="MutL C-terminal dimerisation" evidence="4">
    <location>
        <begin position="837"/>
        <end position="1057"/>
    </location>
</feature>
<evidence type="ECO:0000256" key="2">
    <source>
        <dbReference type="ARBA" id="ARBA00022763"/>
    </source>
</evidence>
<reference evidence="6 7" key="1">
    <citation type="submission" date="2017-05" db="EMBL/GenBank/DDBJ databases">
        <title>Draft genome sequence of Elsinoe australis.</title>
        <authorList>
            <person name="Cheng Q."/>
        </authorList>
    </citation>
    <scope>NUCLEOTIDE SEQUENCE [LARGE SCALE GENOMIC DNA]</scope>
    <source>
        <strain evidence="6 7">NL1</strain>
    </source>
</reference>
<dbReference type="PANTHER" id="PTHR10073:SF52">
    <property type="entry name" value="MISMATCH REPAIR ENDONUCLEASE PMS2"/>
    <property type="match status" value="1"/>
</dbReference>
<accession>A0A2P7YW13</accession>
<dbReference type="InterPro" id="IPR014721">
    <property type="entry name" value="Ribsml_uS5_D2-typ_fold_subgr"/>
</dbReference>
<feature type="compositionally biased region" description="Low complexity" evidence="3">
    <location>
        <begin position="995"/>
        <end position="1014"/>
    </location>
</feature>
<dbReference type="SUPFAM" id="SSF55874">
    <property type="entry name" value="ATPase domain of HSP90 chaperone/DNA topoisomerase II/histidine kinase"/>
    <property type="match status" value="1"/>
</dbReference>
<dbReference type="SMART" id="SM01340">
    <property type="entry name" value="DNA_mis_repair"/>
    <property type="match status" value="1"/>
</dbReference>
<dbReference type="GO" id="GO:0016887">
    <property type="term" value="F:ATP hydrolysis activity"/>
    <property type="evidence" value="ECO:0007669"/>
    <property type="project" value="InterPro"/>
</dbReference>
<dbReference type="GO" id="GO:0030983">
    <property type="term" value="F:mismatched DNA binding"/>
    <property type="evidence" value="ECO:0007669"/>
    <property type="project" value="InterPro"/>
</dbReference>
<dbReference type="SMART" id="SM00853">
    <property type="entry name" value="MutL_C"/>
    <property type="match status" value="1"/>
</dbReference>
<dbReference type="InterPro" id="IPR014762">
    <property type="entry name" value="DNA_mismatch_repair_CS"/>
</dbReference>
<organism evidence="6 7">
    <name type="scientific">Elsinoe australis</name>
    <dbReference type="NCBI Taxonomy" id="40998"/>
    <lineage>
        <taxon>Eukaryota</taxon>
        <taxon>Fungi</taxon>
        <taxon>Dikarya</taxon>
        <taxon>Ascomycota</taxon>
        <taxon>Pezizomycotina</taxon>
        <taxon>Dothideomycetes</taxon>
        <taxon>Dothideomycetidae</taxon>
        <taxon>Myriangiales</taxon>
        <taxon>Elsinoaceae</taxon>
        <taxon>Elsinoe</taxon>
    </lineage>
</organism>
<dbReference type="OrthoDB" id="10263226at2759"/>
<dbReference type="CDD" id="cd03484">
    <property type="entry name" value="MutL_Trans_hPMS_2_like"/>
    <property type="match status" value="1"/>
</dbReference>
<feature type="compositionally biased region" description="Polar residues" evidence="3">
    <location>
        <begin position="352"/>
        <end position="362"/>
    </location>
</feature>
<comment type="caution">
    <text evidence="6">The sequence shown here is derived from an EMBL/GenBank/DDBJ whole genome shotgun (WGS) entry which is preliminary data.</text>
</comment>
<evidence type="ECO:0000256" key="3">
    <source>
        <dbReference type="SAM" id="MobiDB-lite"/>
    </source>
</evidence>
<dbReference type="STRING" id="40998.A0A2P7YW13"/>
<dbReference type="Pfam" id="PF08676">
    <property type="entry name" value="MutL_C"/>
    <property type="match status" value="1"/>
</dbReference>
<feature type="compositionally biased region" description="Basic and acidic residues" evidence="3">
    <location>
        <begin position="470"/>
        <end position="480"/>
    </location>
</feature>
<dbReference type="GO" id="GO:0140664">
    <property type="term" value="F:ATP-dependent DNA damage sensor activity"/>
    <property type="evidence" value="ECO:0007669"/>
    <property type="project" value="InterPro"/>
</dbReference>
<dbReference type="CDD" id="cd16926">
    <property type="entry name" value="HATPase_MutL-MLH-PMS-like"/>
    <property type="match status" value="1"/>
</dbReference>
<feature type="region of interest" description="Disordered" evidence="3">
    <location>
        <begin position="745"/>
        <end position="769"/>
    </location>
</feature>
<evidence type="ECO:0000259" key="5">
    <source>
        <dbReference type="SMART" id="SM01340"/>
    </source>
</evidence>
<feature type="region of interest" description="Disordered" evidence="3">
    <location>
        <begin position="603"/>
        <end position="625"/>
    </location>
</feature>
<feature type="region of interest" description="Disordered" evidence="3">
    <location>
        <begin position="231"/>
        <end position="252"/>
    </location>
</feature>
<feature type="compositionally biased region" description="Basic and acidic residues" evidence="3">
    <location>
        <begin position="238"/>
        <end position="250"/>
    </location>
</feature>
<feature type="region of interest" description="Disordered" evidence="3">
    <location>
        <begin position="931"/>
        <end position="955"/>
    </location>
</feature>
<feature type="compositionally biased region" description="Polar residues" evidence="3">
    <location>
        <begin position="798"/>
        <end position="809"/>
    </location>
</feature>
<sequence length="1112" mass="121647">MATIKAIAASSVHQIQSGQVIVDLTSVVKELVENALDAGASSIEVRFKNNGLDSIEVQDNGSGIAPEDFDTLSSYDDLDTLETFGFRGEALSSLCALSDFHVTTTTAGPKGSRLEFEVSGKLRGTTVVAATKGTTVSVEKLFKNLPVRRRELEKNVKREYGKVLNFLQAYACISTNVRFSVSNLLAKGKKTIAFSTKSNPTTKENIVNVYGAKTLLALVAMDLSFEMQPSYHTSAPSAKRDEPKGEDAGSRRVRIQGHISKPIFGEGRQAPDRQMFFVNSRPCQLPQVSKAFNEVYRSFNVSQSPFIFANLIMDTNAYDVNVSPDKRTILLHDQNDLLESLKESLSGLFEQQDQTVPTSQLQAKKLPSFKQPTLLRTETSRGSYTEQDASAEDSPRFADATPEDRSQRQPGELIYGWVGRDAESRAATQSDAVPNGHISANQLKLAQAFARRTLEGQGRVEDSAPGTYAQDERTSDAVPRDEDEMDLGNGSIDPSSLSPPRAVPREVQDFNDRILSHRMKSAKQPSRVTTETMELDGEHLIDRSRSDSAERSESEGIPAIHPITGKAAPGPVQNAFDRMRPKRTQPEVATVTVGDKTMHMTLEGPESKKRRMHTPKLTGKTKGIPASSGFTCGLKMFAAAGSQMADEATQQSVNGGDDQEEAEDGSKEIEKDLEGAGNDDEPSPLTEEDELANGQASTNSTAAREYQSPRAGLFVEADESDDEYLDEDDKKAREDAKIARMIEEAEAKASQPTEETLRKASQVLRSSSRRKDAPLSLQQILSVSLSWLEEGEIADVGSRSSQPHVSTRPGTDDIESDNAEAKLSLTISKPDFAAMRIIGQFNLGFILAIRPASAPDSTSSSEGMDHLFIIDQHAADEKFNFERLTATTNLTAQRLVTPKELQLSAVEEELISANTASLLANGFEIEVTEPEDIDHGTDPDHVMSTSPGRDAHTRRRFQLLTLPTSKETTFSTADLEELLHLLSESAGAAQPPSLPRSTSSSISTPSSINSSGITQPSPLAHQSSLSLQGGTIIRPSRVRKMMAMRACRSSIMVGKNLTRSRMQKVVRHMGEMERPWNCPHGRPTMRHLAGLGEWSSWDEDLDGDIDWVRFVN</sequence>
<dbReference type="GO" id="GO:0006298">
    <property type="term" value="P:mismatch repair"/>
    <property type="evidence" value="ECO:0007669"/>
    <property type="project" value="InterPro"/>
</dbReference>
<feature type="domain" description="DNA mismatch repair protein S5" evidence="5">
    <location>
        <begin position="206"/>
        <end position="350"/>
    </location>
</feature>
<feature type="region of interest" description="Disordered" evidence="3">
    <location>
        <begin position="352"/>
        <end position="411"/>
    </location>
</feature>
<feature type="region of interest" description="Disordered" evidence="3">
    <location>
        <begin position="643"/>
        <end position="731"/>
    </location>
</feature>
<keyword evidence="7" id="KW-1185">Reference proteome</keyword>
<dbReference type="PROSITE" id="PS00058">
    <property type="entry name" value="DNA_MISMATCH_REPAIR_1"/>
    <property type="match status" value="1"/>
</dbReference>
<dbReference type="FunFam" id="3.30.230.10:FF:000120">
    <property type="entry name" value="Mismatch repair endonuclease PMS2"/>
    <property type="match status" value="1"/>
</dbReference>
<evidence type="ECO:0000313" key="7">
    <source>
        <dbReference type="Proteomes" id="UP000243723"/>
    </source>
</evidence>
<dbReference type="InterPro" id="IPR013507">
    <property type="entry name" value="DNA_mismatch_S5_2-like"/>
</dbReference>
<feature type="region of interest" description="Disordered" evidence="3">
    <location>
        <begin position="795"/>
        <end position="817"/>
    </location>
</feature>
<proteinExistence type="inferred from homology"/>
<dbReference type="InterPro" id="IPR037198">
    <property type="entry name" value="MutL_C_sf"/>
</dbReference>
<name>A0A2P7YW13_9PEZI</name>
<dbReference type="SUPFAM" id="SSF54211">
    <property type="entry name" value="Ribosomal protein S5 domain 2-like"/>
    <property type="match status" value="1"/>
</dbReference>
<dbReference type="InterPro" id="IPR036890">
    <property type="entry name" value="HATPase_C_sf"/>
</dbReference>
<dbReference type="Pfam" id="PF13589">
    <property type="entry name" value="HATPase_c_3"/>
    <property type="match status" value="1"/>
</dbReference>
<protein>
    <submittedName>
        <fullName evidence="6">DNA mismatch repair protein pms1</fullName>
    </submittedName>
</protein>
<dbReference type="PANTHER" id="PTHR10073">
    <property type="entry name" value="DNA MISMATCH REPAIR PROTEIN MLH, PMS, MUTL"/>
    <property type="match status" value="1"/>
</dbReference>
<dbReference type="InterPro" id="IPR014790">
    <property type="entry name" value="MutL_C"/>
</dbReference>
<evidence type="ECO:0000259" key="4">
    <source>
        <dbReference type="SMART" id="SM00853"/>
    </source>
</evidence>
<dbReference type="InterPro" id="IPR038973">
    <property type="entry name" value="MutL/Mlh/Pms-like"/>
</dbReference>
<dbReference type="GO" id="GO:0032389">
    <property type="term" value="C:MutLalpha complex"/>
    <property type="evidence" value="ECO:0007669"/>
    <property type="project" value="TreeGrafter"/>
</dbReference>
<feature type="compositionally biased region" description="Acidic residues" evidence="3">
    <location>
        <begin position="677"/>
        <end position="691"/>
    </location>
</feature>
<dbReference type="Gene3D" id="3.30.565.10">
    <property type="entry name" value="Histidine kinase-like ATPase, C-terminal domain"/>
    <property type="match status" value="1"/>
</dbReference>
<dbReference type="Gene3D" id="3.30.230.10">
    <property type="match status" value="1"/>
</dbReference>
<dbReference type="Pfam" id="PF01119">
    <property type="entry name" value="DNA_mis_repair"/>
    <property type="match status" value="1"/>
</dbReference>
<evidence type="ECO:0000313" key="6">
    <source>
        <dbReference type="EMBL" id="PSK40152.1"/>
    </source>
</evidence>
<dbReference type="InterPro" id="IPR002099">
    <property type="entry name" value="MutL/Mlh/PMS"/>
</dbReference>
<dbReference type="GO" id="GO:0061982">
    <property type="term" value="P:meiosis I cell cycle process"/>
    <property type="evidence" value="ECO:0007669"/>
    <property type="project" value="UniProtKB-ARBA"/>
</dbReference>